<sequence length="217" mass="25160">MADNEQSRIDHAVIERRYGDSIEPCYPVTYKYGDSIPSVPVRMYRLIDAVTDGDLRATGICTDNHSHAQRIGPNLLVRSEGIPDIFVPGLPLYLTLKEAMYRLQGDRVDQNRLPAIAVTDVYLNEIRCRNRISEARIRLYRNGLAGIGDYWEIFLEQLIDHVNHRSRIIGECFVNEVDGREEVSRVLRVNERFHRPTRFHQDGSVNFEGDFVEIRFR</sequence>
<dbReference type="EMBL" id="MFIY01000065">
    <property type="protein sequence ID" value="OGF99217.1"/>
    <property type="molecule type" value="Genomic_DNA"/>
</dbReference>
<gene>
    <name evidence="1" type="ORF">A2Y99_04530</name>
</gene>
<reference evidence="1 2" key="1">
    <citation type="journal article" date="2016" name="Nat. Commun.">
        <title>Thousands of microbial genomes shed light on interconnected biogeochemical processes in an aquifer system.</title>
        <authorList>
            <person name="Anantharaman K."/>
            <person name="Brown C.T."/>
            <person name="Hug L.A."/>
            <person name="Sharon I."/>
            <person name="Castelle C.J."/>
            <person name="Probst A.J."/>
            <person name="Thomas B.C."/>
            <person name="Singh A."/>
            <person name="Wilkins M.J."/>
            <person name="Karaoz U."/>
            <person name="Brodie E.L."/>
            <person name="Williams K.H."/>
            <person name="Hubbard S.S."/>
            <person name="Banfield J.F."/>
        </authorList>
    </citation>
    <scope>NUCLEOTIDE SEQUENCE [LARGE SCALE GENOMIC DNA]</scope>
</reference>
<name>A0A1F5YGA1_9BACT</name>
<dbReference type="Proteomes" id="UP000178230">
    <property type="component" value="Unassembled WGS sequence"/>
</dbReference>
<comment type="caution">
    <text evidence="1">The sequence shown here is derived from an EMBL/GenBank/DDBJ whole genome shotgun (WGS) entry which is preliminary data.</text>
</comment>
<evidence type="ECO:0000313" key="1">
    <source>
        <dbReference type="EMBL" id="OGF99217.1"/>
    </source>
</evidence>
<dbReference type="AlphaFoldDB" id="A0A1F5YGA1"/>
<accession>A0A1F5YGA1</accession>
<organism evidence="1 2">
    <name type="scientific">Candidatus Gottesmanbacteria bacterium RBG_13_37_7</name>
    <dbReference type="NCBI Taxonomy" id="1798369"/>
    <lineage>
        <taxon>Bacteria</taxon>
        <taxon>Candidatus Gottesmaniibacteriota</taxon>
    </lineage>
</organism>
<proteinExistence type="predicted"/>
<protein>
    <submittedName>
        <fullName evidence="1">Uncharacterized protein</fullName>
    </submittedName>
</protein>
<evidence type="ECO:0000313" key="2">
    <source>
        <dbReference type="Proteomes" id="UP000178230"/>
    </source>
</evidence>